<dbReference type="Pfam" id="PF01812">
    <property type="entry name" value="5-FTHF_cyc-lig"/>
    <property type="match status" value="1"/>
</dbReference>
<dbReference type="PATRIC" id="fig|1379739.3.peg.2951"/>
<dbReference type="GO" id="GO:0009396">
    <property type="term" value="P:folic acid-containing compound biosynthetic process"/>
    <property type="evidence" value="ECO:0007669"/>
    <property type="project" value="TreeGrafter"/>
</dbReference>
<accession>A0A0D1A0S8</accession>
<comment type="caution">
    <text evidence="6">The sequence shown here is derived from an EMBL/GenBank/DDBJ whole genome shotgun (WGS) entry which is preliminary data.</text>
</comment>
<evidence type="ECO:0000256" key="2">
    <source>
        <dbReference type="ARBA" id="ARBA00022741"/>
    </source>
</evidence>
<keyword evidence="2 4" id="KW-0547">Nucleotide-binding</keyword>
<protein>
    <recommendedName>
        <fullName evidence="5">5-formyltetrahydrofolate cyclo-ligase</fullName>
        <ecNumber evidence="5">6.3.3.2</ecNumber>
    </recommendedName>
</protein>
<dbReference type="GO" id="GO:0035999">
    <property type="term" value="P:tetrahydrofolate interconversion"/>
    <property type="evidence" value="ECO:0007669"/>
    <property type="project" value="TreeGrafter"/>
</dbReference>
<dbReference type="Proteomes" id="UP000032250">
    <property type="component" value="Unassembled WGS sequence"/>
</dbReference>
<dbReference type="Gene3D" id="3.40.50.10420">
    <property type="entry name" value="NagB/RpiA/CoA transferase-like"/>
    <property type="match status" value="1"/>
</dbReference>
<dbReference type="HOGENOM" id="CLU_066245_2_2_9"/>
<dbReference type="EMBL" id="JXSU01000007">
    <property type="protein sequence ID" value="KIS24418.1"/>
    <property type="molecule type" value="Genomic_DNA"/>
</dbReference>
<keyword evidence="5" id="KW-0460">Magnesium</keyword>
<dbReference type="NCBIfam" id="TIGR02727">
    <property type="entry name" value="MTHFS_bact"/>
    <property type="match status" value="1"/>
</dbReference>
<dbReference type="RefSeq" id="WP_003484571.1">
    <property type="nucleotide sequence ID" value="NZ_JXSU01000007.1"/>
</dbReference>
<reference evidence="6 7" key="1">
    <citation type="submission" date="2014-06" db="EMBL/GenBank/DDBJ databases">
        <title>Genome characterization of distinct group I Clostridium botulinum lineages.</title>
        <authorList>
            <person name="Giordani F."/>
            <person name="Anselmo A."/>
            <person name="Fillo S."/>
            <person name="Palozzi A.M."/>
            <person name="Fortunato A."/>
            <person name="Gentile B."/>
            <person name="Ciammaruconi A."/>
            <person name="Anniballi F."/>
            <person name="De Medici D."/>
            <person name="Lista F."/>
        </authorList>
    </citation>
    <scope>NUCLEOTIDE SEQUENCE [LARGE SCALE GENOMIC DNA]</scope>
    <source>
        <strain evidence="6 7">B2 450</strain>
    </source>
</reference>
<feature type="binding site" evidence="4">
    <location>
        <position position="55"/>
    </location>
    <ligand>
        <name>substrate</name>
    </ligand>
</feature>
<dbReference type="GO" id="GO:0046872">
    <property type="term" value="F:metal ion binding"/>
    <property type="evidence" value="ECO:0007669"/>
    <property type="project" value="UniProtKB-KW"/>
</dbReference>
<proteinExistence type="inferred from homology"/>
<gene>
    <name evidence="6" type="ORF">N495_12830</name>
</gene>
<dbReference type="EC" id="6.3.3.2" evidence="5"/>
<dbReference type="GO" id="GO:0005524">
    <property type="term" value="F:ATP binding"/>
    <property type="evidence" value="ECO:0007669"/>
    <property type="project" value="UniProtKB-KW"/>
</dbReference>
<evidence type="ECO:0000256" key="3">
    <source>
        <dbReference type="ARBA" id="ARBA00022840"/>
    </source>
</evidence>
<organism evidence="6 7">
    <name type="scientific">Clostridium botulinum B2 450</name>
    <dbReference type="NCBI Taxonomy" id="1379739"/>
    <lineage>
        <taxon>Bacteria</taxon>
        <taxon>Bacillati</taxon>
        <taxon>Bacillota</taxon>
        <taxon>Clostridia</taxon>
        <taxon>Eubacteriales</taxon>
        <taxon>Clostridiaceae</taxon>
        <taxon>Clostridium</taxon>
    </lineage>
</organism>
<sequence length="184" mass="21171">MNNKAILREKIINVRKSLTLEEKIERDTIIKDKFQKNSSYKDSNLIFIYASLRDEVNTHDIIKEGLKHGKRVCVPKVISIKEGMVAIEIKDFSELIECGHYKILEPKNFQNIVDPKEIDLAILPGLAFDIKGGRLGYGGGFYDRFIPKLKREVPKIALAYDFQILKEVPKDVHDILVDEIIIDF</sequence>
<dbReference type="OrthoDB" id="9801938at2"/>
<keyword evidence="5" id="KW-0479">Metal-binding</keyword>
<keyword evidence="6" id="KW-0436">Ligase</keyword>
<comment type="catalytic activity">
    <reaction evidence="5">
        <text>(6S)-5-formyl-5,6,7,8-tetrahydrofolate + ATP = (6R)-5,10-methenyltetrahydrofolate + ADP + phosphate</text>
        <dbReference type="Rhea" id="RHEA:10488"/>
        <dbReference type="ChEBI" id="CHEBI:30616"/>
        <dbReference type="ChEBI" id="CHEBI:43474"/>
        <dbReference type="ChEBI" id="CHEBI:57455"/>
        <dbReference type="ChEBI" id="CHEBI:57457"/>
        <dbReference type="ChEBI" id="CHEBI:456216"/>
        <dbReference type="EC" id="6.3.3.2"/>
    </reaction>
</comment>
<dbReference type="SUPFAM" id="SSF100950">
    <property type="entry name" value="NagB/RpiA/CoA transferase-like"/>
    <property type="match status" value="1"/>
</dbReference>
<evidence type="ECO:0000313" key="7">
    <source>
        <dbReference type="Proteomes" id="UP000032250"/>
    </source>
</evidence>
<keyword evidence="3 4" id="KW-0067">ATP-binding</keyword>
<dbReference type="PANTHER" id="PTHR23407">
    <property type="entry name" value="ATPASE INHIBITOR/5-FORMYLTETRAHYDROFOLATE CYCLO-LIGASE"/>
    <property type="match status" value="1"/>
</dbReference>
<evidence type="ECO:0000256" key="5">
    <source>
        <dbReference type="RuleBase" id="RU361279"/>
    </source>
</evidence>
<name>A0A0D1A0S8_CLOBO</name>
<feature type="binding site" evidence="4">
    <location>
        <begin position="4"/>
        <end position="8"/>
    </location>
    <ligand>
        <name>ATP</name>
        <dbReference type="ChEBI" id="CHEBI:30616"/>
    </ligand>
</feature>
<dbReference type="PANTHER" id="PTHR23407:SF1">
    <property type="entry name" value="5-FORMYLTETRAHYDROFOLATE CYCLO-LIGASE"/>
    <property type="match status" value="1"/>
</dbReference>
<comment type="cofactor">
    <cofactor evidence="5">
        <name>Mg(2+)</name>
        <dbReference type="ChEBI" id="CHEBI:18420"/>
    </cofactor>
</comment>
<evidence type="ECO:0000313" key="6">
    <source>
        <dbReference type="EMBL" id="KIS24418.1"/>
    </source>
</evidence>
<dbReference type="PIRSF" id="PIRSF006806">
    <property type="entry name" value="FTHF_cligase"/>
    <property type="match status" value="1"/>
</dbReference>
<feature type="binding site" evidence="4">
    <location>
        <begin position="134"/>
        <end position="142"/>
    </location>
    <ligand>
        <name>ATP</name>
        <dbReference type="ChEBI" id="CHEBI:30616"/>
    </ligand>
</feature>
<dbReference type="InterPro" id="IPR024185">
    <property type="entry name" value="FTHF_cligase-like_sf"/>
</dbReference>
<dbReference type="InterPro" id="IPR037171">
    <property type="entry name" value="NagB/RpiA_transferase-like"/>
</dbReference>
<dbReference type="InterPro" id="IPR002698">
    <property type="entry name" value="FTHF_cligase"/>
</dbReference>
<evidence type="ECO:0000256" key="4">
    <source>
        <dbReference type="PIRSR" id="PIRSR006806-1"/>
    </source>
</evidence>
<evidence type="ECO:0000256" key="1">
    <source>
        <dbReference type="ARBA" id="ARBA00010638"/>
    </source>
</evidence>
<dbReference type="GO" id="GO:0030272">
    <property type="term" value="F:5-formyltetrahydrofolate cyclo-ligase activity"/>
    <property type="evidence" value="ECO:0007669"/>
    <property type="project" value="UniProtKB-EC"/>
</dbReference>
<comment type="similarity">
    <text evidence="1 5">Belongs to the 5-formyltetrahydrofolate cyclo-ligase family.</text>
</comment>
<dbReference type="AlphaFoldDB" id="A0A0D1A0S8"/>